<reference evidence="2 4" key="1">
    <citation type="submission" date="2016-10" db="EMBL/GenBank/DDBJ databases">
        <authorList>
            <person name="Cai Z."/>
        </authorList>
    </citation>
    <scope>NUCLEOTIDE SEQUENCE [LARGE SCALE GENOMIC DNA]</scope>
    <source>
        <strain evidence="2 4">DSM 25227</strain>
    </source>
</reference>
<name>A0A2Y9A671_9RHOB</name>
<gene>
    <name evidence="1" type="ORF">BCF38_101229</name>
    <name evidence="2" type="ORF">SAMN05421539_101229</name>
</gene>
<organism evidence="2 4">
    <name type="scientific">Jannaschia seohaensis</name>
    <dbReference type="NCBI Taxonomy" id="475081"/>
    <lineage>
        <taxon>Bacteria</taxon>
        <taxon>Pseudomonadati</taxon>
        <taxon>Pseudomonadota</taxon>
        <taxon>Alphaproteobacteria</taxon>
        <taxon>Rhodobacterales</taxon>
        <taxon>Roseobacteraceae</taxon>
        <taxon>Jannaschia</taxon>
    </lineage>
</organism>
<dbReference type="Proteomes" id="UP000245839">
    <property type="component" value="Unassembled WGS sequence"/>
</dbReference>
<evidence type="ECO:0000313" key="2">
    <source>
        <dbReference type="EMBL" id="SSA38099.1"/>
    </source>
</evidence>
<reference evidence="1 3" key="2">
    <citation type="submission" date="2018-03" db="EMBL/GenBank/DDBJ databases">
        <title>Genomic Encyclopedia of Archaeal and Bacterial Type Strains, Phase II (KMG-II): from individual species to whole genera.</title>
        <authorList>
            <person name="Goeker M."/>
        </authorList>
    </citation>
    <scope>NUCLEOTIDE SEQUENCE [LARGE SCALE GENOMIC DNA]</scope>
    <source>
        <strain evidence="1 3">DSM 25227</strain>
    </source>
</reference>
<proteinExistence type="predicted"/>
<evidence type="ECO:0000313" key="1">
    <source>
        <dbReference type="EMBL" id="PWJ21821.1"/>
    </source>
</evidence>
<dbReference type="EMBL" id="UETC01000001">
    <property type="protein sequence ID" value="SSA38099.1"/>
    <property type="molecule type" value="Genomic_DNA"/>
</dbReference>
<evidence type="ECO:0000313" key="3">
    <source>
        <dbReference type="Proteomes" id="UP000245839"/>
    </source>
</evidence>
<keyword evidence="3" id="KW-1185">Reference proteome</keyword>
<dbReference type="Proteomes" id="UP000251571">
    <property type="component" value="Unassembled WGS sequence"/>
</dbReference>
<sequence>MLRRGARIRFQAPDLRERRESRSAPRIAPRAVSQGRLSAFTLLAIRKPETGVATYARPRRPRRLSQVARTRKPRCFFGRLPVVAARALRRVVRINVSTSLFLLL</sequence>
<protein>
    <submittedName>
        <fullName evidence="2">Uncharacterized protein</fullName>
    </submittedName>
</protein>
<dbReference type="AlphaFoldDB" id="A0A2Y9A671"/>
<evidence type="ECO:0000313" key="4">
    <source>
        <dbReference type="Proteomes" id="UP000251571"/>
    </source>
</evidence>
<accession>A0A2Y9A671</accession>
<dbReference type="EMBL" id="QGDJ01000001">
    <property type="protein sequence ID" value="PWJ21821.1"/>
    <property type="molecule type" value="Genomic_DNA"/>
</dbReference>